<evidence type="ECO:0000313" key="10">
    <source>
        <dbReference type="Proteomes" id="UP001473302"/>
    </source>
</evidence>
<dbReference type="InterPro" id="IPR036852">
    <property type="entry name" value="Peptidase_S8/S53_dom_sf"/>
</dbReference>
<dbReference type="Proteomes" id="UP001473302">
    <property type="component" value="Unassembled WGS sequence"/>
</dbReference>
<dbReference type="InterPro" id="IPR023828">
    <property type="entry name" value="Peptidase_S8_Ser-AS"/>
</dbReference>
<dbReference type="Gene3D" id="3.40.50.200">
    <property type="entry name" value="Peptidase S8/S53 domain"/>
    <property type="match status" value="1"/>
</dbReference>
<dbReference type="PROSITE" id="PS00136">
    <property type="entry name" value="SUBTILASE_ASP"/>
    <property type="match status" value="1"/>
</dbReference>
<proteinExistence type="inferred from homology"/>
<feature type="transmembrane region" description="Helical" evidence="7">
    <location>
        <begin position="12"/>
        <end position="32"/>
    </location>
</feature>
<comment type="caution">
    <text evidence="9">The sequence shown here is derived from an EMBL/GenBank/DDBJ whole genome shotgun (WGS) entry which is preliminary data.</text>
</comment>
<dbReference type="InterPro" id="IPR023827">
    <property type="entry name" value="Peptidase_S8_Asp-AS"/>
</dbReference>
<keyword evidence="10" id="KW-1185">Reference proteome</keyword>
<evidence type="ECO:0000313" key="9">
    <source>
        <dbReference type="EMBL" id="GAA5810176.1"/>
    </source>
</evidence>
<organism evidence="9 10">
    <name type="scientific">Mucor flavus</name>
    <dbReference type="NCBI Taxonomy" id="439312"/>
    <lineage>
        <taxon>Eukaryota</taxon>
        <taxon>Fungi</taxon>
        <taxon>Fungi incertae sedis</taxon>
        <taxon>Mucoromycota</taxon>
        <taxon>Mucoromycotina</taxon>
        <taxon>Mucoromycetes</taxon>
        <taxon>Mucorales</taxon>
        <taxon>Mucorineae</taxon>
        <taxon>Mucoraceae</taxon>
        <taxon>Mucor</taxon>
    </lineage>
</organism>
<dbReference type="PANTHER" id="PTHR43806:SF11">
    <property type="entry name" value="CEREVISIN-RELATED"/>
    <property type="match status" value="1"/>
</dbReference>
<feature type="domain" description="Peptidase S8/S53" evidence="8">
    <location>
        <begin position="204"/>
        <end position="432"/>
    </location>
</feature>
<keyword evidence="2 5" id="KW-0645">Protease</keyword>
<evidence type="ECO:0000256" key="2">
    <source>
        <dbReference type="ARBA" id="ARBA00022670"/>
    </source>
</evidence>
<dbReference type="PROSITE" id="PS51892">
    <property type="entry name" value="SUBTILASE"/>
    <property type="match status" value="1"/>
</dbReference>
<comment type="similarity">
    <text evidence="1 5 6">Belongs to the peptidase S8 family.</text>
</comment>
<keyword evidence="4 5" id="KW-0720">Serine protease</keyword>
<feature type="active site" description="Charge relay system" evidence="5">
    <location>
        <position position="213"/>
    </location>
</feature>
<keyword evidence="3 5" id="KW-0378">Hydrolase</keyword>
<sequence length="523" mass="56782">MSVSVYTQKRHVFILGCVTPGAARVLFGLGYLRFALFIHSPKIYRRGGTPLAGTSEENVPPAQPKLTDSSHYIVVFKPDIPSINIKNQIQKLKIHQAKSNTNGTIDISLATNITEKPILNITDSVRFNSIGKFRWYSAQFQSKEVEELLSANETTSESAVHYWIKDATFSLQEFVQTNPPSWGLDRIDQRSGTDGNYKFPTVSGDGVTIYLMDSGINENHSDIAGRVTIGKTVVGDPNDHTDANGHGTFVAGVCCGTKYGVAKKSEIVSVKTLDGEGNGRLSDVLVGLQWIVEQHKSKPGAKSIVNLSLGALYSQATNDAIEQALGLGIHFSVAAGNYGEDACLYSPGSTPGAITVGAIDRDDSVAHYSNFGQCVDIFAPGTDIKSIWPTSTTATRTLSGTSMAAPHVAGTMALFLSDRNFTPPQLANYIKRVSSLITENFTINNTGVFYNENKTVIDNAVDTGYKVKGRMNEKTRVNILYNYPADGKENWIYGQSLSQASSLIHTLASPLYALIFIITIIFL</sequence>
<name>A0ABP9YTI6_9FUNG</name>
<feature type="active site" description="Charge relay system" evidence="5">
    <location>
        <position position="246"/>
    </location>
</feature>
<accession>A0ABP9YTI6</accession>
<keyword evidence="7" id="KW-0472">Membrane</keyword>
<protein>
    <recommendedName>
        <fullName evidence="8">Peptidase S8/S53 domain-containing protein</fullName>
    </recommendedName>
</protein>
<dbReference type="PANTHER" id="PTHR43806">
    <property type="entry name" value="PEPTIDASE S8"/>
    <property type="match status" value="1"/>
</dbReference>
<dbReference type="InterPro" id="IPR050131">
    <property type="entry name" value="Peptidase_S8_subtilisin-like"/>
</dbReference>
<dbReference type="InterPro" id="IPR015500">
    <property type="entry name" value="Peptidase_S8_subtilisin-rel"/>
</dbReference>
<dbReference type="CDD" id="cd04077">
    <property type="entry name" value="Peptidases_S8_PCSK9_ProteinaseK_like"/>
    <property type="match status" value="1"/>
</dbReference>
<keyword evidence="7" id="KW-0812">Transmembrane</keyword>
<dbReference type="PRINTS" id="PR00723">
    <property type="entry name" value="SUBTILISIN"/>
</dbReference>
<evidence type="ECO:0000256" key="7">
    <source>
        <dbReference type="SAM" id="Phobius"/>
    </source>
</evidence>
<dbReference type="EMBL" id="BAABUK010000006">
    <property type="protein sequence ID" value="GAA5810176.1"/>
    <property type="molecule type" value="Genomic_DNA"/>
</dbReference>
<dbReference type="PROSITE" id="PS00138">
    <property type="entry name" value="SUBTILASE_SER"/>
    <property type="match status" value="1"/>
</dbReference>
<evidence type="ECO:0000256" key="3">
    <source>
        <dbReference type="ARBA" id="ARBA00022801"/>
    </source>
</evidence>
<evidence type="ECO:0000256" key="1">
    <source>
        <dbReference type="ARBA" id="ARBA00011073"/>
    </source>
</evidence>
<dbReference type="InterPro" id="IPR000209">
    <property type="entry name" value="Peptidase_S8/S53_dom"/>
</dbReference>
<evidence type="ECO:0000256" key="6">
    <source>
        <dbReference type="RuleBase" id="RU003355"/>
    </source>
</evidence>
<dbReference type="InterPro" id="IPR034193">
    <property type="entry name" value="PCSK9_ProteinaseK-like"/>
</dbReference>
<reference evidence="9 10" key="1">
    <citation type="submission" date="2024-04" db="EMBL/GenBank/DDBJ databases">
        <title>genome sequences of Mucor flavus KT1a and Helicostylum pulchrum KT1b strains isolated from the surface of a dry-aged beef.</title>
        <authorList>
            <person name="Toyotome T."/>
            <person name="Hosono M."/>
            <person name="Torimaru M."/>
            <person name="Fukuda K."/>
            <person name="Mikami N."/>
        </authorList>
    </citation>
    <scope>NUCLEOTIDE SEQUENCE [LARGE SCALE GENOMIC DNA]</scope>
    <source>
        <strain evidence="9 10">KT1a</strain>
    </source>
</reference>
<evidence type="ECO:0000259" key="8">
    <source>
        <dbReference type="Pfam" id="PF00082"/>
    </source>
</evidence>
<dbReference type="Pfam" id="PF00082">
    <property type="entry name" value="Peptidase_S8"/>
    <property type="match status" value="1"/>
</dbReference>
<feature type="transmembrane region" description="Helical" evidence="7">
    <location>
        <begin position="503"/>
        <end position="522"/>
    </location>
</feature>
<dbReference type="SUPFAM" id="SSF52743">
    <property type="entry name" value="Subtilisin-like"/>
    <property type="match status" value="1"/>
</dbReference>
<feature type="active site" description="Charge relay system" evidence="5">
    <location>
        <position position="402"/>
    </location>
</feature>
<evidence type="ECO:0000256" key="5">
    <source>
        <dbReference type="PROSITE-ProRule" id="PRU01240"/>
    </source>
</evidence>
<keyword evidence="7" id="KW-1133">Transmembrane helix</keyword>
<evidence type="ECO:0000256" key="4">
    <source>
        <dbReference type="ARBA" id="ARBA00022825"/>
    </source>
</evidence>
<gene>
    <name evidence="9" type="ORF">MFLAVUS_003595</name>
</gene>